<dbReference type="EMBL" id="FSQW01000002">
    <property type="protein sequence ID" value="SIO16340.1"/>
    <property type="molecule type" value="Genomic_DNA"/>
</dbReference>
<protein>
    <submittedName>
        <fullName evidence="3">PEP-CTERM protein-sorting domain-containing protein</fullName>
    </submittedName>
</protein>
<dbReference type="InterPro" id="IPR013424">
    <property type="entry name" value="Ice-binding_C"/>
</dbReference>
<sequence length="188" mass="19945">MSRFLKTALITAMALPASAQAATVMDTQAQTSAGQLFTYSFGGLEPATGPGTITITARGDYSTPFPDIEFLEYDIEGLLTGALAPVGADSFTRFSFNDVEFTAVFDLSLADLNGLLSDNVIELSLDLSGPVNIFDADSFTSVMIDYPSSSPTPEPASWAMMIGGFGLVGGAMRRSRKRRLRFSADPSA</sequence>
<dbReference type="STRING" id="1123272.SAMN02745824_3189"/>
<evidence type="ECO:0000313" key="3">
    <source>
        <dbReference type="EMBL" id="SIO16340.1"/>
    </source>
</evidence>
<evidence type="ECO:0000256" key="1">
    <source>
        <dbReference type="SAM" id="SignalP"/>
    </source>
</evidence>
<feature type="domain" description="Ice-binding protein C-terminal" evidence="2">
    <location>
        <begin position="151"/>
        <end position="176"/>
    </location>
</feature>
<dbReference type="AlphaFoldDB" id="A0A1N6H9B6"/>
<proteinExistence type="predicted"/>
<feature type="signal peptide" evidence="1">
    <location>
        <begin position="1"/>
        <end position="21"/>
    </location>
</feature>
<evidence type="ECO:0000313" key="4">
    <source>
        <dbReference type="Proteomes" id="UP000185192"/>
    </source>
</evidence>
<keyword evidence="4" id="KW-1185">Reference proteome</keyword>
<dbReference type="RefSeq" id="WP_074206097.1">
    <property type="nucleotide sequence ID" value="NZ_FSQW01000002.1"/>
</dbReference>
<evidence type="ECO:0000259" key="2">
    <source>
        <dbReference type="Pfam" id="PF07589"/>
    </source>
</evidence>
<reference evidence="4" key="1">
    <citation type="submission" date="2016-11" db="EMBL/GenBank/DDBJ databases">
        <authorList>
            <person name="Varghese N."/>
            <person name="Submissions S."/>
        </authorList>
    </citation>
    <scope>NUCLEOTIDE SEQUENCE [LARGE SCALE GENOMIC DNA]</scope>
    <source>
        <strain evidence="4">DSM 22363</strain>
    </source>
</reference>
<dbReference type="Pfam" id="PF07589">
    <property type="entry name" value="PEP-CTERM"/>
    <property type="match status" value="1"/>
</dbReference>
<feature type="chain" id="PRO_5013269455" evidence="1">
    <location>
        <begin position="22"/>
        <end position="188"/>
    </location>
</feature>
<keyword evidence="1" id="KW-0732">Signal</keyword>
<gene>
    <name evidence="3" type="ORF">SAMN02745824_3189</name>
</gene>
<dbReference type="NCBIfam" id="NF035944">
    <property type="entry name" value="PEPxxWA-CTERM"/>
    <property type="match status" value="1"/>
</dbReference>
<accession>A0A1N6H9B6</accession>
<dbReference type="Proteomes" id="UP000185192">
    <property type="component" value="Unassembled WGS sequence"/>
</dbReference>
<name>A0A1N6H9B6_9SPHN</name>
<organism evidence="3 4">
    <name type="scientific">Parasphingorhabdus marina DSM 22363</name>
    <dbReference type="NCBI Taxonomy" id="1123272"/>
    <lineage>
        <taxon>Bacteria</taxon>
        <taxon>Pseudomonadati</taxon>
        <taxon>Pseudomonadota</taxon>
        <taxon>Alphaproteobacteria</taxon>
        <taxon>Sphingomonadales</taxon>
        <taxon>Sphingomonadaceae</taxon>
        <taxon>Parasphingorhabdus</taxon>
    </lineage>
</organism>